<dbReference type="InterPro" id="IPR001789">
    <property type="entry name" value="Sig_transdc_resp-reg_receiver"/>
</dbReference>
<protein>
    <recommendedName>
        <fullName evidence="5">Response regulatory domain-containing protein</fullName>
    </recommendedName>
</protein>
<organism evidence="6 7">
    <name type="scientific">candidate division TA06 bacterium DG_78</name>
    <dbReference type="NCBI Taxonomy" id="1703772"/>
    <lineage>
        <taxon>Bacteria</taxon>
        <taxon>Bacteria division TA06</taxon>
    </lineage>
</organism>
<evidence type="ECO:0000259" key="5">
    <source>
        <dbReference type="PROSITE" id="PS50110"/>
    </source>
</evidence>
<dbReference type="Gene3D" id="3.40.50.2300">
    <property type="match status" value="1"/>
</dbReference>
<evidence type="ECO:0000256" key="1">
    <source>
        <dbReference type="ARBA" id="ARBA00022553"/>
    </source>
</evidence>
<comment type="caution">
    <text evidence="6">The sequence shown here is derived from an EMBL/GenBank/DDBJ whole genome shotgun (WGS) entry which is preliminary data.</text>
</comment>
<feature type="non-terminal residue" evidence="6">
    <location>
        <position position="138"/>
    </location>
</feature>
<keyword evidence="3" id="KW-0804">Transcription</keyword>
<keyword evidence="2" id="KW-0805">Transcription regulation</keyword>
<evidence type="ECO:0000313" key="7">
    <source>
        <dbReference type="Proteomes" id="UP000051012"/>
    </source>
</evidence>
<gene>
    <name evidence="6" type="ORF">AMJ52_02040</name>
</gene>
<sequence length="138" mass="15804">MANVLIIEDKASFGDMLKSTLEDAGLTVKLVKRGREALQVFKKEKIEIALIDLRLPDMEGIDLLREFKKFDTDTKCVIMTAFGTIDKAVEAMKLGAYDFLTKPFDVEQLITFLNRITEENRRYYENILLKDEAAKIHG</sequence>
<dbReference type="AlphaFoldDB" id="A0A0S7YH13"/>
<dbReference type="SUPFAM" id="SSF52172">
    <property type="entry name" value="CheY-like"/>
    <property type="match status" value="1"/>
</dbReference>
<dbReference type="PANTHER" id="PTHR44591">
    <property type="entry name" value="STRESS RESPONSE REGULATOR PROTEIN 1"/>
    <property type="match status" value="1"/>
</dbReference>
<dbReference type="InterPro" id="IPR011006">
    <property type="entry name" value="CheY-like_superfamily"/>
</dbReference>
<evidence type="ECO:0000256" key="3">
    <source>
        <dbReference type="ARBA" id="ARBA00023163"/>
    </source>
</evidence>
<dbReference type="Pfam" id="PF00072">
    <property type="entry name" value="Response_reg"/>
    <property type="match status" value="1"/>
</dbReference>
<dbReference type="FunFam" id="3.40.50.2300:FF:000018">
    <property type="entry name" value="DNA-binding transcriptional regulator NtrC"/>
    <property type="match status" value="1"/>
</dbReference>
<proteinExistence type="predicted"/>
<evidence type="ECO:0000256" key="2">
    <source>
        <dbReference type="ARBA" id="ARBA00023015"/>
    </source>
</evidence>
<name>A0A0S7YH13_UNCT6</name>
<evidence type="ECO:0000313" key="6">
    <source>
        <dbReference type="EMBL" id="KPJ74046.1"/>
    </source>
</evidence>
<evidence type="ECO:0000256" key="4">
    <source>
        <dbReference type="PROSITE-ProRule" id="PRU00169"/>
    </source>
</evidence>
<dbReference type="PROSITE" id="PS50110">
    <property type="entry name" value="RESPONSE_REGULATORY"/>
    <property type="match status" value="1"/>
</dbReference>
<dbReference type="EMBL" id="LJNI01000017">
    <property type="protein sequence ID" value="KPJ74046.1"/>
    <property type="molecule type" value="Genomic_DNA"/>
</dbReference>
<reference evidence="6 7" key="1">
    <citation type="journal article" date="2015" name="Microbiome">
        <title>Genomic resolution of linkages in carbon, nitrogen, and sulfur cycling among widespread estuary sediment bacteria.</title>
        <authorList>
            <person name="Baker B.J."/>
            <person name="Lazar C.S."/>
            <person name="Teske A.P."/>
            <person name="Dick G.J."/>
        </authorList>
    </citation>
    <scope>NUCLEOTIDE SEQUENCE [LARGE SCALE GENOMIC DNA]</scope>
    <source>
        <strain evidence="6">DG_78</strain>
    </source>
</reference>
<dbReference type="GO" id="GO:0000160">
    <property type="term" value="P:phosphorelay signal transduction system"/>
    <property type="evidence" value="ECO:0007669"/>
    <property type="project" value="InterPro"/>
</dbReference>
<dbReference type="PANTHER" id="PTHR44591:SF3">
    <property type="entry name" value="RESPONSE REGULATORY DOMAIN-CONTAINING PROTEIN"/>
    <property type="match status" value="1"/>
</dbReference>
<keyword evidence="1 4" id="KW-0597">Phosphoprotein</keyword>
<feature type="domain" description="Response regulatory" evidence="5">
    <location>
        <begin position="3"/>
        <end position="117"/>
    </location>
</feature>
<accession>A0A0S7YH13</accession>
<dbReference type="Proteomes" id="UP000051012">
    <property type="component" value="Unassembled WGS sequence"/>
</dbReference>
<dbReference type="InterPro" id="IPR050595">
    <property type="entry name" value="Bact_response_regulator"/>
</dbReference>
<feature type="modified residue" description="4-aspartylphosphate" evidence="4">
    <location>
        <position position="52"/>
    </location>
</feature>
<dbReference type="SMART" id="SM00448">
    <property type="entry name" value="REC"/>
    <property type="match status" value="1"/>
</dbReference>